<dbReference type="GO" id="GO:0005768">
    <property type="term" value="C:endosome"/>
    <property type="evidence" value="ECO:0007669"/>
    <property type="project" value="TreeGrafter"/>
</dbReference>
<name>A0AAJ7U3H0_PETMA</name>
<feature type="compositionally biased region" description="Basic residues" evidence="1">
    <location>
        <begin position="373"/>
        <end position="382"/>
    </location>
</feature>
<keyword evidence="3" id="KW-0732">Signal</keyword>
<feature type="domain" description="EGF-like" evidence="4">
    <location>
        <begin position="697"/>
        <end position="746"/>
    </location>
</feature>
<feature type="transmembrane region" description="Helical" evidence="2">
    <location>
        <begin position="176"/>
        <end position="200"/>
    </location>
</feature>
<sequence length="1393" mass="152504">MMAAKPRLLPVPFPFVFTSSAAAPSSSSSSSHALIIIILLLPALSSASVAHSGCRTHTVTVSTLPVLRESEVAFHGLSSSSSSSAAESKLLLSIRHDLPGELAIADDLENTELPYFVLEIMGPAEELPAVHWRQRWLENGTLHFRVLRDSVALRSPVAVPTLRPNSQQLDEQLHMLHVSVMGGLIALLLLLLLLLTLALYTRRGGSGGSSGCCRAQRHRPPMPPQKSASAEAGDEIHYIPSVLLGAHGLDSRRSNARLLQDSHADADGTPVRETPILDDFDFENGVGVSGTVQRMNHRGGGGGDEDYGSQVTRTLESLGRVDEDCHGHCDASPGRDETVESLVMKFKESFRANAPVELNRLQQVPTPCGSDNRRKRRRRSRSRGGTSLSRGGEDSGTDADDETQLAFYTEQHRGRRKSRGSPRSPVGKTTLALLSVTTCAVAMVCGVHLACPLTVRVTLHVPEQFVADGSVFVLSEGAHLDVSDWLNPAKVVLYRQGANESIPWVRDPCAERTLSPCEHLCDPETGDCSCRDGYLPDPVYSHLCVRKQWELNQGPWPYTTFESGYDLLNGKQPTDKIFRFTYGMGQGLWLPFSKTFVVPPVELDISPLASCRTDLSITEETAEVREEAMRSTHFESLEDLLDSFGPVRDCSRDNGGCTRNFHCVSERRIDSSGCVCPRGLRPMKDGSGCYDYRLGVDCSDGMNGGCEQLCLQQTVPLPDETSSFNILMFCSCVEEYRLGLDGRSCILTSEPCPDAPDCPPDVRPNPNETLFAEMLHGFENSSGSLGGGSHGGDENRTDHLGNGTRSGDITRGLIFRMTFRENNFMKDFPQLADGLEVMPLPPDQQCQAHLSDPSPALQQLNGHVNYSVVTGYPIEQHWTLRSNLKRVTLSTRTLSPGFVKAIGALSPESSRDEFLALAADFGSRFMTEALYGSERHCTMRFPSKRLQRQMWMQYQRLSKADAAIHRSTGPPCLSPCHPGVMHESGGETHRGRDPKYTSFAAYISGLAGGGIGGGGGAGDGSGIPGLEMSCWEKGGCPPSCSLCAEHGQPHVAGPTPVLLEAARTSSVCELLHDNRTREACRTAMQSAAWCSGRGEVVGNWCRCDPDAFDHQGLPDCAPLPRPTLRLSPALEPTSTLVALEWEDLEPPVGARIVDFELQYETVAEPGVRGAEMHWENYLSFTEDLLSGSMSPCVVIGRNVKSGPLPGVFTLIFQCLRPDTLHKFTLRAVDRTGRRSEPSSLVMRMPCEVVDDNKAEDVADRVHTLYNGYTSGKEQLSAYQLLMEVTPSALHRVQRHYNKHYGKFGDFAWRTEDELGPRKASLILRRLGEVSARCAALLTEPSIYMHTVSIPYLVCRGLGGPPPWGFLRPSDLPRVCEERWLSVLRNFFPENAEG</sequence>
<keyword evidence="2" id="KW-0472">Membrane</keyword>
<dbReference type="GO" id="GO:0016020">
    <property type="term" value="C:membrane"/>
    <property type="evidence" value="ECO:0007669"/>
    <property type="project" value="TreeGrafter"/>
</dbReference>
<feature type="region of interest" description="Disordered" evidence="1">
    <location>
        <begin position="357"/>
        <end position="403"/>
    </location>
</feature>
<dbReference type="Proteomes" id="UP001318040">
    <property type="component" value="Chromosome 50"/>
</dbReference>
<proteinExistence type="predicted"/>
<dbReference type="PANTHER" id="PTHR16592:SF2">
    <property type="entry name" value="ASTROTACTIN-2"/>
    <property type="match status" value="1"/>
</dbReference>
<dbReference type="GO" id="GO:0007158">
    <property type="term" value="P:neuron cell-cell adhesion"/>
    <property type="evidence" value="ECO:0007669"/>
    <property type="project" value="TreeGrafter"/>
</dbReference>
<feature type="chain" id="PRO_5045589408" evidence="3">
    <location>
        <begin position="48"/>
        <end position="1393"/>
    </location>
</feature>
<accession>A0AAJ7U3H0</accession>
<dbReference type="GO" id="GO:0001764">
    <property type="term" value="P:neuron migration"/>
    <property type="evidence" value="ECO:0007669"/>
    <property type="project" value="InterPro"/>
</dbReference>
<dbReference type="KEGG" id="pmrn:116953184"/>
<reference evidence="7" key="1">
    <citation type="submission" date="2025-08" db="UniProtKB">
        <authorList>
            <consortium name="RefSeq"/>
        </authorList>
    </citation>
    <scope>IDENTIFICATION</scope>
    <source>
        <tissue evidence="7">Sperm</tissue>
    </source>
</reference>
<dbReference type="InterPro" id="IPR020864">
    <property type="entry name" value="MACPF"/>
</dbReference>
<evidence type="ECO:0000256" key="3">
    <source>
        <dbReference type="SAM" id="SignalP"/>
    </source>
</evidence>
<dbReference type="InterPro" id="IPR026995">
    <property type="entry name" value="Astrotactin"/>
</dbReference>
<dbReference type="InterPro" id="IPR045575">
    <property type="entry name" value="ASTN_1_2_N"/>
</dbReference>
<dbReference type="PANTHER" id="PTHR16592">
    <property type="entry name" value="ASTROTACTIN-1-LIKE"/>
    <property type="match status" value="1"/>
</dbReference>
<dbReference type="Pfam" id="PF19743">
    <property type="entry name" value="ASTN1_2_fn3"/>
    <property type="match status" value="1"/>
</dbReference>
<feature type="transmembrane region" description="Helical" evidence="2">
    <location>
        <begin position="32"/>
        <end position="50"/>
    </location>
</feature>
<organism evidence="6 7">
    <name type="scientific">Petromyzon marinus</name>
    <name type="common">Sea lamprey</name>
    <dbReference type="NCBI Taxonomy" id="7757"/>
    <lineage>
        <taxon>Eukaryota</taxon>
        <taxon>Metazoa</taxon>
        <taxon>Chordata</taxon>
        <taxon>Craniata</taxon>
        <taxon>Vertebrata</taxon>
        <taxon>Cyclostomata</taxon>
        <taxon>Hyperoartia</taxon>
        <taxon>Petromyzontiformes</taxon>
        <taxon>Petromyzontidae</taxon>
        <taxon>Petromyzon</taxon>
    </lineage>
</organism>
<protein>
    <submittedName>
        <fullName evidence="7">Astrotactin-2-like isoform X1</fullName>
    </submittedName>
</protein>
<dbReference type="SMR" id="A0AAJ7U3H0"/>
<feature type="signal peptide" evidence="3">
    <location>
        <begin position="1"/>
        <end position="47"/>
    </location>
</feature>
<feature type="region of interest" description="Disordered" evidence="1">
    <location>
        <begin position="782"/>
        <end position="804"/>
    </location>
</feature>
<feature type="domain" description="EGF-like" evidence="4">
    <location>
        <begin position="508"/>
        <end position="545"/>
    </location>
</feature>
<gene>
    <name evidence="7" type="primary">LOC116953184</name>
</gene>
<feature type="domain" description="MACPF" evidence="5">
    <location>
        <begin position="872"/>
        <end position="1089"/>
    </location>
</feature>
<dbReference type="Pfam" id="PF19441">
    <property type="entry name" value="ASTN_1_2_N"/>
    <property type="match status" value="1"/>
</dbReference>
<dbReference type="Pfam" id="PF18411">
    <property type="entry name" value="Annexin_2"/>
    <property type="match status" value="1"/>
</dbReference>
<evidence type="ECO:0000313" key="7">
    <source>
        <dbReference type="RefSeq" id="XP_032829014.1"/>
    </source>
</evidence>
<keyword evidence="6" id="KW-1185">Reference proteome</keyword>
<dbReference type="InterPro" id="IPR000742">
    <property type="entry name" value="EGF"/>
</dbReference>
<feature type="region of interest" description="Disordered" evidence="1">
    <location>
        <begin position="206"/>
        <end position="231"/>
    </location>
</feature>
<evidence type="ECO:0000256" key="1">
    <source>
        <dbReference type="SAM" id="MobiDB-lite"/>
    </source>
</evidence>
<keyword evidence="2" id="KW-0812">Transmembrane</keyword>
<dbReference type="InterPro" id="IPR045574">
    <property type="entry name" value="ASTN1_2_Fn3"/>
</dbReference>
<dbReference type="SMART" id="SM00457">
    <property type="entry name" value="MACPF"/>
    <property type="match status" value="1"/>
</dbReference>
<feature type="region of interest" description="Disordered" evidence="1">
    <location>
        <begin position="408"/>
        <end position="427"/>
    </location>
</feature>
<feature type="domain" description="EGF-like" evidence="4">
    <location>
        <begin position="649"/>
        <end position="690"/>
    </location>
</feature>
<dbReference type="Gene3D" id="2.10.25.10">
    <property type="entry name" value="Laminin"/>
    <property type="match status" value="1"/>
</dbReference>
<dbReference type="SMART" id="SM00181">
    <property type="entry name" value="EGF"/>
    <property type="match status" value="3"/>
</dbReference>
<evidence type="ECO:0000313" key="6">
    <source>
        <dbReference type="Proteomes" id="UP001318040"/>
    </source>
</evidence>
<evidence type="ECO:0000256" key="2">
    <source>
        <dbReference type="SAM" id="Phobius"/>
    </source>
</evidence>
<evidence type="ECO:0000259" key="5">
    <source>
        <dbReference type="SMART" id="SM00457"/>
    </source>
</evidence>
<dbReference type="InterPro" id="IPR040685">
    <property type="entry name" value="Annexin-like"/>
</dbReference>
<dbReference type="RefSeq" id="XP_032829014.1">
    <property type="nucleotide sequence ID" value="XM_032973123.1"/>
</dbReference>
<evidence type="ECO:0000259" key="4">
    <source>
        <dbReference type="SMART" id="SM00181"/>
    </source>
</evidence>
<keyword evidence="2" id="KW-1133">Transmembrane helix</keyword>